<evidence type="ECO:0000313" key="2">
    <source>
        <dbReference type="EMBL" id="SFE66500.1"/>
    </source>
</evidence>
<gene>
    <name evidence="2" type="ORF">SAMN04489711_10431</name>
</gene>
<dbReference type="EMBL" id="FONX01000004">
    <property type="protein sequence ID" value="SFE66500.1"/>
    <property type="molecule type" value="Genomic_DNA"/>
</dbReference>
<dbReference type="Proteomes" id="UP000199119">
    <property type="component" value="Unassembled WGS sequence"/>
</dbReference>
<dbReference type="Gene3D" id="1.20.1260.10">
    <property type="match status" value="1"/>
</dbReference>
<dbReference type="OrthoDB" id="118677at2"/>
<accession>A0A1I2CFN3</accession>
<dbReference type="PANTHER" id="PTHR38593:SF1">
    <property type="entry name" value="BLR2558 PROTEIN"/>
    <property type="match status" value="1"/>
</dbReference>
<protein>
    <submittedName>
        <fullName evidence="2">Predicted outer membrane protein</fullName>
    </submittedName>
</protein>
<name>A0A1I2CFN3_9BURK</name>
<sequence length="258" mass="27155">MIRSPDPAPRASRLALAAFRRCAAPLAAAALLWLAPAMGEARKEPGQPLAAHDRAFLDSAARASHAMAQAAQLAMGQARNPPVRAFATQMQSGHRSLIQELGRIATAKSHALPRAPSAAQQARIEALGALPAADFDLRYVEAMGVEAQAVALGTYEAASQGSEDRDVQDFALRTCLRSPRGRAAVWAGWDARRGAQWIARLSTSAATPQTARPHRCPSGWSEIGRLDAPAACMGMSPCGAPEASTHPDCAPTRSPARS</sequence>
<proteinExistence type="predicted"/>
<dbReference type="STRING" id="1177982.SAMN04489711_10431"/>
<evidence type="ECO:0000313" key="3">
    <source>
        <dbReference type="Proteomes" id="UP000199119"/>
    </source>
</evidence>
<dbReference type="RefSeq" id="WP_092938981.1">
    <property type="nucleotide sequence ID" value="NZ_FONX01000004.1"/>
</dbReference>
<dbReference type="InterPro" id="IPR012347">
    <property type="entry name" value="Ferritin-like"/>
</dbReference>
<organism evidence="2 3">
    <name type="scientific">Paracidovorax wautersii</name>
    <dbReference type="NCBI Taxonomy" id="1177982"/>
    <lineage>
        <taxon>Bacteria</taxon>
        <taxon>Pseudomonadati</taxon>
        <taxon>Pseudomonadota</taxon>
        <taxon>Betaproteobacteria</taxon>
        <taxon>Burkholderiales</taxon>
        <taxon>Comamonadaceae</taxon>
        <taxon>Paracidovorax</taxon>
    </lineage>
</organism>
<dbReference type="InterPro" id="IPR025419">
    <property type="entry name" value="DUF4142"/>
</dbReference>
<keyword evidence="3" id="KW-1185">Reference proteome</keyword>
<feature type="domain" description="DUF4142" evidence="1">
    <location>
        <begin position="52"/>
        <end position="174"/>
    </location>
</feature>
<evidence type="ECO:0000259" key="1">
    <source>
        <dbReference type="Pfam" id="PF13628"/>
    </source>
</evidence>
<reference evidence="3" key="1">
    <citation type="submission" date="2016-10" db="EMBL/GenBank/DDBJ databases">
        <authorList>
            <person name="Varghese N."/>
            <person name="Submissions S."/>
        </authorList>
    </citation>
    <scope>NUCLEOTIDE SEQUENCE [LARGE SCALE GENOMIC DNA]</scope>
    <source>
        <strain evidence="3">DSM 27981</strain>
    </source>
</reference>
<dbReference type="PANTHER" id="PTHR38593">
    <property type="entry name" value="BLR2558 PROTEIN"/>
    <property type="match status" value="1"/>
</dbReference>
<dbReference type="Pfam" id="PF13628">
    <property type="entry name" value="DUF4142"/>
    <property type="match status" value="1"/>
</dbReference>
<dbReference type="AlphaFoldDB" id="A0A1I2CFN3"/>